<comment type="subcellular location">
    <subcellularLocation>
        <location evidence="1">Cytoplasm</location>
    </subcellularLocation>
</comment>
<feature type="active site" description="Cysteine persulfide intermediate" evidence="1">
    <location>
        <position position="118"/>
    </location>
</feature>
<dbReference type="InterPro" id="IPR003786">
    <property type="entry name" value="FdhD"/>
</dbReference>
<comment type="caution">
    <text evidence="1">Lacks conserved residue(s) required for the propagation of feature annotation.</text>
</comment>
<dbReference type="HAMAP" id="MF_00187">
    <property type="entry name" value="FdhD"/>
    <property type="match status" value="1"/>
</dbReference>
<comment type="function">
    <text evidence="1">Required for formate dehydrogenase (FDH) activity. Acts as a sulfur carrier protein that transfers sulfur from IscS to the molybdenum cofactor prior to its insertion into FDH.</text>
</comment>
<dbReference type="EMBL" id="JAHHGM010000008">
    <property type="protein sequence ID" value="MBT2989288.1"/>
    <property type="molecule type" value="Genomic_DNA"/>
</dbReference>
<feature type="region of interest" description="Disordered" evidence="2">
    <location>
        <begin position="274"/>
        <end position="294"/>
    </location>
</feature>
<reference evidence="3 4" key="1">
    <citation type="submission" date="2021-05" db="EMBL/GenBank/DDBJ databases">
        <title>Genetic and Functional Diversity in Clade A Lucinid endosymbionts from the Bahamas.</title>
        <authorList>
            <person name="Giani N.M."/>
            <person name="Engel A.S."/>
            <person name="Campbell B.J."/>
        </authorList>
    </citation>
    <scope>NUCLEOTIDE SEQUENCE [LARGE SCALE GENOMIC DNA]</scope>
    <source>
        <strain evidence="3">LUC16012Gg_MoonRockCtena</strain>
    </source>
</reference>
<comment type="similarity">
    <text evidence="1">Belongs to the FdhD family.</text>
</comment>
<name>A0A944MCB1_9GAMM</name>
<dbReference type="PANTHER" id="PTHR30592:SF4">
    <property type="entry name" value="SULFUR CARRIER PROTEIN FDHD"/>
    <property type="match status" value="1"/>
</dbReference>
<gene>
    <name evidence="1" type="primary">fdhD</name>
    <name evidence="3" type="ORF">KME65_10015</name>
</gene>
<comment type="caution">
    <text evidence="3">The sequence shown here is derived from an EMBL/GenBank/DDBJ whole genome shotgun (WGS) entry which is preliminary data.</text>
</comment>
<evidence type="ECO:0000256" key="2">
    <source>
        <dbReference type="SAM" id="MobiDB-lite"/>
    </source>
</evidence>
<dbReference type="PIRSF" id="PIRSF015626">
    <property type="entry name" value="FdhD"/>
    <property type="match status" value="1"/>
</dbReference>
<dbReference type="Gene3D" id="3.10.20.10">
    <property type="match status" value="1"/>
</dbReference>
<evidence type="ECO:0000313" key="4">
    <source>
        <dbReference type="Proteomes" id="UP000770889"/>
    </source>
</evidence>
<dbReference type="SUPFAM" id="SSF53927">
    <property type="entry name" value="Cytidine deaminase-like"/>
    <property type="match status" value="1"/>
</dbReference>
<dbReference type="PANTHER" id="PTHR30592">
    <property type="entry name" value="FORMATE DEHYDROGENASE"/>
    <property type="match status" value="1"/>
</dbReference>
<dbReference type="GO" id="GO:0016783">
    <property type="term" value="F:sulfurtransferase activity"/>
    <property type="evidence" value="ECO:0007669"/>
    <property type="project" value="InterPro"/>
</dbReference>
<dbReference type="AlphaFoldDB" id="A0A944MCB1"/>
<evidence type="ECO:0000256" key="1">
    <source>
        <dbReference type="HAMAP-Rule" id="MF_00187"/>
    </source>
</evidence>
<keyword evidence="1" id="KW-0963">Cytoplasm</keyword>
<dbReference type="InterPro" id="IPR016193">
    <property type="entry name" value="Cytidine_deaminase-like"/>
</dbReference>
<accession>A0A944MCB1</accession>
<organism evidence="3 4">
    <name type="scientific">Candidatus Thiodiazotropha taylori</name>
    <dbReference type="NCBI Taxonomy" id="2792791"/>
    <lineage>
        <taxon>Bacteria</taxon>
        <taxon>Pseudomonadati</taxon>
        <taxon>Pseudomonadota</taxon>
        <taxon>Gammaproteobacteria</taxon>
        <taxon>Chromatiales</taxon>
        <taxon>Sedimenticolaceae</taxon>
        <taxon>Candidatus Thiodiazotropha</taxon>
    </lineage>
</organism>
<dbReference type="GO" id="GO:0097163">
    <property type="term" value="F:sulfur carrier activity"/>
    <property type="evidence" value="ECO:0007669"/>
    <property type="project" value="UniProtKB-UniRule"/>
</dbReference>
<sequence>MQAADEKQRPLMSDAGLSAAVEAVAIDEYGEVRDGHVAAERALTLYLDKKELVTLMTLGTRPEMLVLGWLRNQRLVERIDQIKAIQVDWETDSVAVTTHRGVEGLEEKMARKTVTTGCGQGTVFGDLMDDLERIELPRRGIRQSEIYALLQTLNEHNQVYQRAGAVHGCALCSEGEIHSFIEDVGRHNAVDAIAGQMWLEGMDGGDKIFYTTGRLTSEMVIKVAQMGVPILLSRSGITQMGLELAKKVGVTLIARAKGRHFLVYNGAEQVSFDAVPKPHPQGSGSRHVSRIKSR</sequence>
<dbReference type="Gene3D" id="3.40.140.10">
    <property type="entry name" value="Cytidine Deaminase, domain 2"/>
    <property type="match status" value="1"/>
</dbReference>
<proteinExistence type="inferred from homology"/>
<dbReference type="GO" id="GO:0006777">
    <property type="term" value="P:Mo-molybdopterin cofactor biosynthetic process"/>
    <property type="evidence" value="ECO:0007669"/>
    <property type="project" value="UniProtKB-UniRule"/>
</dbReference>
<evidence type="ECO:0000313" key="3">
    <source>
        <dbReference type="EMBL" id="MBT2989288.1"/>
    </source>
</evidence>
<dbReference type="Pfam" id="PF02634">
    <property type="entry name" value="FdhD-NarQ"/>
    <property type="match status" value="1"/>
</dbReference>
<dbReference type="GO" id="GO:0005737">
    <property type="term" value="C:cytoplasm"/>
    <property type="evidence" value="ECO:0007669"/>
    <property type="project" value="UniProtKB-SubCell"/>
</dbReference>
<protein>
    <recommendedName>
        <fullName evidence="1">Sulfur carrier protein FdhD</fullName>
    </recommendedName>
</protein>
<dbReference type="Proteomes" id="UP000770889">
    <property type="component" value="Unassembled WGS sequence"/>
</dbReference>
<keyword evidence="1" id="KW-0501">Molybdenum cofactor biosynthesis</keyword>